<protein>
    <submittedName>
        <fullName evidence="1">Uncharacterized protein</fullName>
    </submittedName>
</protein>
<name>A0ACC5XUU6_PANGG</name>
<evidence type="ECO:0000313" key="2">
    <source>
        <dbReference type="Proteomes" id="UP000829447"/>
    </source>
</evidence>
<dbReference type="EMBL" id="CM040482">
    <property type="protein sequence ID" value="MCI4395184.1"/>
    <property type="molecule type" value="Genomic_DNA"/>
</dbReference>
<reference evidence="1 2" key="1">
    <citation type="journal article" date="2022" name="bioRxiv">
        <title>An ancient truncated duplication of the anti-Mullerian hormone receptor type 2 gene is a potential conserved master sex determinant in the Pangasiidae catfish family.</title>
        <authorList>
            <person name="Wen M."/>
            <person name="Pan Q."/>
            <person name="Jouanno E."/>
            <person name="Montfort J."/>
            <person name="Zahm M."/>
            <person name="Cabau C."/>
            <person name="Klopp C."/>
            <person name="Iampietro C."/>
            <person name="Roques C."/>
            <person name="Bouchez O."/>
            <person name="Castinel A."/>
            <person name="Donnadieu C."/>
            <person name="Parrinello H."/>
            <person name="Poncet C."/>
            <person name="Belmonte E."/>
            <person name="Gautier V."/>
            <person name="Avarre J.-C."/>
            <person name="Dugue R."/>
            <person name="Gustiano R."/>
            <person name="Ha T.T.T."/>
            <person name="Campet M."/>
            <person name="Sriphairoj K."/>
            <person name="Ribolli J."/>
            <person name="de Almeida F.L."/>
            <person name="Desvignes T."/>
            <person name="Postlethwait J.H."/>
            <person name="Bucao C.F."/>
            <person name="Robinson-Rechavi M."/>
            <person name="Bobe J."/>
            <person name="Herpin A."/>
            <person name="Guiguen Y."/>
        </authorList>
    </citation>
    <scope>NUCLEOTIDE SEQUENCE [LARGE SCALE GENOMIC DNA]</scope>
    <source>
        <strain evidence="1">YG-Dec2019</strain>
    </source>
</reference>
<proteinExistence type="predicted"/>
<keyword evidence="2" id="KW-1185">Reference proteome</keyword>
<evidence type="ECO:0000313" key="1">
    <source>
        <dbReference type="EMBL" id="MCI4395184.1"/>
    </source>
</evidence>
<dbReference type="Proteomes" id="UP000829447">
    <property type="component" value="Linkage Group LG29"/>
</dbReference>
<gene>
    <name evidence="1" type="ORF">PGIGA_G00177330</name>
</gene>
<sequence>MEIESSAQTCDQTVSLQRLTQSDSKDASVSRGARVLREAEEPEPQMLSTADVKRRTASSGIQCPYCRYRCGTKFSFQIHVGSQHPLQCEDVCVGRLGKVVFYQRTANLFHCHICFFTSKDYAVLFEHLLARHCFTVRKAVQTDKGDEVTEEIDTEVRHREGREQDRSPNPEIKPDNDDATEQREQETSSEDSLKKRKQSSVSSGEDDEDEDVNVSDSIEAANEEQATAVEQYSENSSALYYDCKFCKRRCKSKISLLRHVSRNHDVPKPHACKECSETFMLQSLLTRHVNLLHRQELYQCPYCLFESSLQGLHQHLSHCRAMESNQDKADVGTEEKE</sequence>
<organism evidence="1 2">
    <name type="scientific">Pangasianodon gigas</name>
    <name type="common">Mekong giant catfish</name>
    <name type="synonym">Pangasius gigas</name>
    <dbReference type="NCBI Taxonomy" id="30993"/>
    <lineage>
        <taxon>Eukaryota</taxon>
        <taxon>Metazoa</taxon>
        <taxon>Chordata</taxon>
        <taxon>Craniata</taxon>
        <taxon>Vertebrata</taxon>
        <taxon>Euteleostomi</taxon>
        <taxon>Actinopterygii</taxon>
        <taxon>Neopterygii</taxon>
        <taxon>Teleostei</taxon>
        <taxon>Ostariophysi</taxon>
        <taxon>Siluriformes</taxon>
        <taxon>Pangasiidae</taxon>
        <taxon>Pangasianodon</taxon>
    </lineage>
</organism>
<comment type="caution">
    <text evidence="1">The sequence shown here is derived from an EMBL/GenBank/DDBJ whole genome shotgun (WGS) entry which is preliminary data.</text>
</comment>
<accession>A0ACC5XUU6</accession>